<gene>
    <name evidence="5" type="ORF">SAMN04489793_0053</name>
</gene>
<dbReference type="GO" id="GO:0006310">
    <property type="term" value="P:DNA recombination"/>
    <property type="evidence" value="ECO:0007669"/>
    <property type="project" value="UniProtKB-KW"/>
</dbReference>
<dbReference type="InterPro" id="IPR010998">
    <property type="entry name" value="Integrase_recombinase_N"/>
</dbReference>
<proteinExistence type="inferred from homology"/>
<sequence>MARKRGEPTDYPGIEKVESPRFKRGFGYRARANARHTGAGQPEQTFATLDEAKKWKASLETKVAEGTFVGKSPLTVAEAIEQWLKGQRGERNTRAAREAALAPVVKQYGKLRAQAITKHHVEQLLDALVGGRIDGVQDRSARYTNVTRSKWSSCWEDLVAQGVLPRNVVALVKPLKETEPTDETTGSGDAIDESRRLTDEQITALVKAHAPYTTTSELSGHAVRSERSRLRRGVFVELALLGLRRAELAGLRWSAISGLHGKAATLSIVRTRVAASGLIEEKRKGKTGAARRTLLLPPSAAEALRRHQLVQIEDKKRSGARWRGDKDLAILTVDNGAAVSPRTLDDWWHAAMDAAGINGYRLHDMRHTCASRLLSAGVPLMDVATWLGHADGGVLALRVYGHTDPKDLGRAAAALAHP</sequence>
<dbReference type="RefSeq" id="WP_082791211.1">
    <property type="nucleotide sequence ID" value="NZ_CBDRGN010000002.1"/>
</dbReference>
<dbReference type="InterPro" id="IPR013762">
    <property type="entry name" value="Integrase-like_cat_sf"/>
</dbReference>
<dbReference type="PANTHER" id="PTHR30349:SF41">
    <property type="entry name" value="INTEGRASE_RECOMBINASE PROTEIN MJ0367-RELATED"/>
    <property type="match status" value="1"/>
</dbReference>
<dbReference type="OrthoDB" id="4326943at2"/>
<dbReference type="PANTHER" id="PTHR30349">
    <property type="entry name" value="PHAGE INTEGRASE-RELATED"/>
    <property type="match status" value="1"/>
</dbReference>
<dbReference type="GO" id="GO:0015074">
    <property type="term" value="P:DNA integration"/>
    <property type="evidence" value="ECO:0007669"/>
    <property type="project" value="InterPro"/>
</dbReference>
<dbReference type="SUPFAM" id="SSF56349">
    <property type="entry name" value="DNA breaking-rejoining enzymes"/>
    <property type="match status" value="1"/>
</dbReference>
<evidence type="ECO:0000256" key="3">
    <source>
        <dbReference type="ARBA" id="ARBA00023172"/>
    </source>
</evidence>
<dbReference type="PROSITE" id="PS51898">
    <property type="entry name" value="TYR_RECOMBINASE"/>
    <property type="match status" value="1"/>
</dbReference>
<comment type="similarity">
    <text evidence="1">Belongs to the 'phage' integrase family.</text>
</comment>
<keyword evidence="2" id="KW-0238">DNA-binding</keyword>
<organism evidence="5 6">
    <name type="scientific">Tsukamurella tyrosinosolvens</name>
    <dbReference type="NCBI Taxonomy" id="57704"/>
    <lineage>
        <taxon>Bacteria</taxon>
        <taxon>Bacillati</taxon>
        <taxon>Actinomycetota</taxon>
        <taxon>Actinomycetes</taxon>
        <taxon>Mycobacteriales</taxon>
        <taxon>Tsukamurellaceae</taxon>
        <taxon>Tsukamurella</taxon>
    </lineage>
</organism>
<evidence type="ECO:0000256" key="2">
    <source>
        <dbReference type="ARBA" id="ARBA00023125"/>
    </source>
</evidence>
<dbReference type="Gene3D" id="1.10.150.130">
    <property type="match status" value="1"/>
</dbReference>
<protein>
    <submittedName>
        <fullName evidence="5">Site-specific recombinase XerD</fullName>
    </submittedName>
</protein>
<dbReference type="GO" id="GO:0003677">
    <property type="term" value="F:DNA binding"/>
    <property type="evidence" value="ECO:0007669"/>
    <property type="project" value="UniProtKB-KW"/>
</dbReference>
<evidence type="ECO:0000313" key="5">
    <source>
        <dbReference type="EMBL" id="SEB29819.1"/>
    </source>
</evidence>
<evidence type="ECO:0000259" key="4">
    <source>
        <dbReference type="PROSITE" id="PS51898"/>
    </source>
</evidence>
<dbReference type="InterPro" id="IPR050090">
    <property type="entry name" value="Tyrosine_recombinase_XerCD"/>
</dbReference>
<reference evidence="6" key="1">
    <citation type="submission" date="2016-10" db="EMBL/GenBank/DDBJ databases">
        <authorList>
            <person name="Varghese N."/>
            <person name="Submissions S."/>
        </authorList>
    </citation>
    <scope>NUCLEOTIDE SEQUENCE [LARGE SCALE GENOMIC DNA]</scope>
    <source>
        <strain evidence="6">DSM 44234</strain>
    </source>
</reference>
<keyword evidence="6" id="KW-1185">Reference proteome</keyword>
<dbReference type="STRING" id="57704.SAMN04489793_0053"/>
<name>A0A1H4I6U2_TSUTY</name>
<dbReference type="InterPro" id="IPR011010">
    <property type="entry name" value="DNA_brk_join_enz"/>
</dbReference>
<dbReference type="CDD" id="cd01189">
    <property type="entry name" value="INT_ICEBs1_C_like"/>
    <property type="match status" value="1"/>
</dbReference>
<dbReference type="Proteomes" id="UP000182241">
    <property type="component" value="Unassembled WGS sequence"/>
</dbReference>
<evidence type="ECO:0000313" key="6">
    <source>
        <dbReference type="Proteomes" id="UP000182241"/>
    </source>
</evidence>
<accession>A0A1H4I6U2</accession>
<dbReference type="Pfam" id="PF00589">
    <property type="entry name" value="Phage_integrase"/>
    <property type="match status" value="1"/>
</dbReference>
<evidence type="ECO:0000256" key="1">
    <source>
        <dbReference type="ARBA" id="ARBA00008857"/>
    </source>
</evidence>
<dbReference type="EMBL" id="FNSA01000001">
    <property type="protein sequence ID" value="SEB29819.1"/>
    <property type="molecule type" value="Genomic_DNA"/>
</dbReference>
<dbReference type="InterPro" id="IPR002104">
    <property type="entry name" value="Integrase_catalytic"/>
</dbReference>
<keyword evidence="3" id="KW-0233">DNA recombination</keyword>
<feature type="domain" description="Tyr recombinase" evidence="4">
    <location>
        <begin position="192"/>
        <end position="413"/>
    </location>
</feature>
<dbReference type="AlphaFoldDB" id="A0A1H4I6U2"/>
<dbReference type="Gene3D" id="1.10.443.10">
    <property type="entry name" value="Intergrase catalytic core"/>
    <property type="match status" value="1"/>
</dbReference>